<keyword evidence="2 9" id="KW-0813">Transport</keyword>
<keyword evidence="7 9" id="KW-0811">Translocation</keyword>
<evidence type="ECO:0000256" key="6">
    <source>
        <dbReference type="ARBA" id="ARBA00022989"/>
    </source>
</evidence>
<comment type="similarity">
    <text evidence="9">Belongs to the SecE/SEC61-gamma family.</text>
</comment>
<gene>
    <name evidence="9 11" type="primary">secE</name>
    <name evidence="11" type="ORF">LRS13_24135</name>
</gene>
<dbReference type="EMBL" id="CP088295">
    <property type="protein sequence ID" value="UUY06369.1"/>
    <property type="molecule type" value="Genomic_DNA"/>
</dbReference>
<dbReference type="RefSeq" id="WP_353864218.1">
    <property type="nucleotide sequence ID" value="NZ_CP088295.1"/>
</dbReference>
<evidence type="ECO:0000256" key="4">
    <source>
        <dbReference type="ARBA" id="ARBA00022692"/>
    </source>
</evidence>
<organism evidence="11 12">
    <name type="scientific">Svornostia abyssi</name>
    <dbReference type="NCBI Taxonomy" id="2898438"/>
    <lineage>
        <taxon>Bacteria</taxon>
        <taxon>Bacillati</taxon>
        <taxon>Actinomycetota</taxon>
        <taxon>Thermoleophilia</taxon>
        <taxon>Solirubrobacterales</taxon>
        <taxon>Baekduiaceae</taxon>
        <taxon>Svornostia</taxon>
    </lineage>
</organism>
<dbReference type="PROSITE" id="PS01067">
    <property type="entry name" value="SECE_SEC61G"/>
    <property type="match status" value="1"/>
</dbReference>
<keyword evidence="5 9" id="KW-0653">Protein transport</keyword>
<dbReference type="Pfam" id="PF00584">
    <property type="entry name" value="SecE"/>
    <property type="match status" value="1"/>
</dbReference>
<dbReference type="InterPro" id="IPR038379">
    <property type="entry name" value="SecE_sf"/>
</dbReference>
<comment type="function">
    <text evidence="9">Essential subunit of the Sec protein translocation channel SecYEG. Clamps together the 2 halves of SecY. May contact the channel plug during translocation.</text>
</comment>
<comment type="subcellular location">
    <subcellularLocation>
        <location evidence="1">Membrane</location>
    </subcellularLocation>
</comment>
<keyword evidence="4 9" id="KW-0812">Transmembrane</keyword>
<sequence>MSRNRERAKERKERLRKQGKDDAPDPGGQQSIHRENVPGQLDHASYEVDDAEAAIVEGADGETADGLSEAELVAAEQADEAAHPEHVTDIPADERTGATIAQAPGAPTTGKGGPRFVQFLRASWAELQRVQWPDRKQVGQGTAVTLGFVVVAGAYLGAADAVAQEIVDLIL</sequence>
<name>A0ABY5PNT0_9ACTN</name>
<keyword evidence="8 9" id="KW-0472">Membrane</keyword>
<evidence type="ECO:0000256" key="3">
    <source>
        <dbReference type="ARBA" id="ARBA00022475"/>
    </source>
</evidence>
<evidence type="ECO:0000313" key="11">
    <source>
        <dbReference type="EMBL" id="UUY06369.1"/>
    </source>
</evidence>
<evidence type="ECO:0000256" key="1">
    <source>
        <dbReference type="ARBA" id="ARBA00004370"/>
    </source>
</evidence>
<keyword evidence="12" id="KW-1185">Reference proteome</keyword>
<dbReference type="PANTHER" id="PTHR33910">
    <property type="entry name" value="PROTEIN TRANSLOCASE SUBUNIT SECE"/>
    <property type="match status" value="1"/>
</dbReference>
<evidence type="ECO:0000256" key="10">
    <source>
        <dbReference type="SAM" id="MobiDB-lite"/>
    </source>
</evidence>
<reference evidence="12" key="1">
    <citation type="submission" date="2021-11" db="EMBL/GenBank/DDBJ databases">
        <title>Cultivation dependent microbiological survey of springs from the worlds oldest radium mine currently devoted to the extraction of radon-saturated water.</title>
        <authorList>
            <person name="Kapinusova G."/>
            <person name="Smrhova T."/>
            <person name="Strejcek M."/>
            <person name="Suman J."/>
            <person name="Jani K."/>
            <person name="Pajer P."/>
            <person name="Uhlik O."/>
        </authorList>
    </citation>
    <scope>NUCLEOTIDE SEQUENCE [LARGE SCALE GENOMIC DNA]</scope>
    <source>
        <strain evidence="12">J379</strain>
    </source>
</reference>
<accession>A0ABY5PNT0</accession>
<protein>
    <recommendedName>
        <fullName evidence="9">Protein translocase subunit SecE</fullName>
    </recommendedName>
</protein>
<keyword evidence="3 9" id="KW-1003">Cell membrane</keyword>
<dbReference type="InterPro" id="IPR005807">
    <property type="entry name" value="SecE_bac"/>
</dbReference>
<comment type="subunit">
    <text evidence="9">Component of the Sec protein translocase complex. Heterotrimer consisting of SecY, SecE and SecG subunits. The heterotrimers can form oligomers, although 1 heterotrimer is thought to be able to translocate proteins. Interacts with the ribosome. Interacts with SecDF, and other proteins may be involved. Interacts with SecA.</text>
</comment>
<evidence type="ECO:0000313" key="12">
    <source>
        <dbReference type="Proteomes" id="UP001058860"/>
    </source>
</evidence>
<evidence type="ECO:0000256" key="2">
    <source>
        <dbReference type="ARBA" id="ARBA00022448"/>
    </source>
</evidence>
<dbReference type="HAMAP" id="MF_00422">
    <property type="entry name" value="SecE"/>
    <property type="match status" value="1"/>
</dbReference>
<evidence type="ECO:0000256" key="8">
    <source>
        <dbReference type="ARBA" id="ARBA00023136"/>
    </source>
</evidence>
<keyword evidence="6 9" id="KW-1133">Transmembrane helix</keyword>
<dbReference type="Gene3D" id="1.20.5.1030">
    <property type="entry name" value="Preprotein translocase secy subunit"/>
    <property type="match status" value="1"/>
</dbReference>
<evidence type="ECO:0000256" key="7">
    <source>
        <dbReference type="ARBA" id="ARBA00023010"/>
    </source>
</evidence>
<dbReference type="PANTHER" id="PTHR33910:SF1">
    <property type="entry name" value="PROTEIN TRANSLOCASE SUBUNIT SECE"/>
    <property type="match status" value="1"/>
</dbReference>
<dbReference type="NCBIfam" id="TIGR00964">
    <property type="entry name" value="secE_bact"/>
    <property type="match status" value="1"/>
</dbReference>
<evidence type="ECO:0000256" key="9">
    <source>
        <dbReference type="HAMAP-Rule" id="MF_00422"/>
    </source>
</evidence>
<feature type="compositionally biased region" description="Basic and acidic residues" evidence="10">
    <location>
        <begin position="1"/>
        <end position="23"/>
    </location>
</feature>
<feature type="region of interest" description="Disordered" evidence="10">
    <location>
        <begin position="1"/>
        <end position="50"/>
    </location>
</feature>
<proteinExistence type="inferred from homology"/>
<dbReference type="Proteomes" id="UP001058860">
    <property type="component" value="Chromosome"/>
</dbReference>
<dbReference type="InterPro" id="IPR001901">
    <property type="entry name" value="Translocase_SecE/Sec61-g"/>
</dbReference>
<evidence type="ECO:0000256" key="5">
    <source>
        <dbReference type="ARBA" id="ARBA00022927"/>
    </source>
</evidence>